<dbReference type="eggNOG" id="ENOG502RJEU">
    <property type="taxonomic scope" value="Eukaryota"/>
</dbReference>
<accession>G2RCS4</accession>
<organism evidence="2 3">
    <name type="scientific">Thermothielavioides terrestris (strain ATCC 38088 / NRRL 8126)</name>
    <name type="common">Thielavia terrestris</name>
    <dbReference type="NCBI Taxonomy" id="578455"/>
    <lineage>
        <taxon>Eukaryota</taxon>
        <taxon>Fungi</taxon>
        <taxon>Dikarya</taxon>
        <taxon>Ascomycota</taxon>
        <taxon>Pezizomycotina</taxon>
        <taxon>Sordariomycetes</taxon>
        <taxon>Sordariomycetidae</taxon>
        <taxon>Sordariales</taxon>
        <taxon>Chaetomiaceae</taxon>
        <taxon>Thermothielavioides</taxon>
        <taxon>Thermothielavioides terrestris</taxon>
    </lineage>
</organism>
<dbReference type="GeneID" id="11522472"/>
<feature type="transmembrane region" description="Helical" evidence="1">
    <location>
        <begin position="38"/>
        <end position="65"/>
    </location>
</feature>
<evidence type="ECO:0000313" key="3">
    <source>
        <dbReference type="Proteomes" id="UP000008181"/>
    </source>
</evidence>
<dbReference type="EMBL" id="CP003013">
    <property type="protein sequence ID" value="AEO70670.1"/>
    <property type="molecule type" value="Genomic_DNA"/>
</dbReference>
<feature type="transmembrane region" description="Helical" evidence="1">
    <location>
        <begin position="108"/>
        <end position="128"/>
    </location>
</feature>
<reference evidence="2 3" key="1">
    <citation type="journal article" date="2011" name="Nat. Biotechnol.">
        <title>Comparative genomic analysis of the thermophilic biomass-degrading fungi Myceliophthora thermophila and Thielavia terrestris.</title>
        <authorList>
            <person name="Berka R.M."/>
            <person name="Grigoriev I.V."/>
            <person name="Otillar R."/>
            <person name="Salamov A."/>
            <person name="Grimwood J."/>
            <person name="Reid I."/>
            <person name="Ishmael N."/>
            <person name="John T."/>
            <person name="Darmond C."/>
            <person name="Moisan M.-C."/>
            <person name="Henrissat B."/>
            <person name="Coutinho P.M."/>
            <person name="Lombard V."/>
            <person name="Natvig D.O."/>
            <person name="Lindquist E."/>
            <person name="Schmutz J."/>
            <person name="Lucas S."/>
            <person name="Harris P."/>
            <person name="Powlowski J."/>
            <person name="Bellemare A."/>
            <person name="Taylor D."/>
            <person name="Butler G."/>
            <person name="de Vries R.P."/>
            <person name="Allijn I.E."/>
            <person name="van den Brink J."/>
            <person name="Ushinsky S."/>
            <person name="Storms R."/>
            <person name="Powell A.J."/>
            <person name="Paulsen I.T."/>
            <person name="Elbourne L.D.H."/>
            <person name="Baker S.E."/>
            <person name="Magnuson J."/>
            <person name="LaBoissiere S."/>
            <person name="Clutterbuck A.J."/>
            <person name="Martinez D."/>
            <person name="Wogulis M."/>
            <person name="de Leon A.L."/>
            <person name="Rey M.W."/>
            <person name="Tsang A."/>
        </authorList>
    </citation>
    <scope>NUCLEOTIDE SEQUENCE [LARGE SCALE GENOMIC DNA]</scope>
    <source>
        <strain evidence="3">ATCC 38088 / NRRL 8126</strain>
    </source>
</reference>
<dbReference type="RefSeq" id="XP_003657006.1">
    <property type="nucleotide sequence ID" value="XM_003656958.1"/>
</dbReference>
<dbReference type="KEGG" id="ttt:THITE_2017121"/>
<name>G2RCS4_THETT</name>
<proteinExistence type="predicted"/>
<keyword evidence="3" id="KW-1185">Reference proteome</keyword>
<keyword evidence="1" id="KW-1133">Transmembrane helix</keyword>
<feature type="non-terminal residue" evidence="2">
    <location>
        <position position="155"/>
    </location>
</feature>
<feature type="non-terminal residue" evidence="2">
    <location>
        <position position="1"/>
    </location>
</feature>
<gene>
    <name evidence="2" type="ORF">THITE_2017121</name>
</gene>
<protein>
    <submittedName>
        <fullName evidence="2">Uncharacterized protein</fullName>
    </submittedName>
</protein>
<dbReference type="HOGENOM" id="CLU_1699799_0_0_1"/>
<dbReference type="AlphaFoldDB" id="G2RCS4"/>
<evidence type="ECO:0000313" key="2">
    <source>
        <dbReference type="EMBL" id="AEO70670.1"/>
    </source>
</evidence>
<dbReference type="Proteomes" id="UP000008181">
    <property type="component" value="Chromosome 5"/>
</dbReference>
<evidence type="ECO:0000256" key="1">
    <source>
        <dbReference type="SAM" id="Phobius"/>
    </source>
</evidence>
<keyword evidence="1" id="KW-0472">Membrane</keyword>
<keyword evidence="1" id="KW-0812">Transmembrane</keyword>
<sequence length="155" mass="16632">PTPASKILTVAQLHATLATILLVTAASRHPLTDALAYLHLWCAALAFAWWLVLHLSCAGMILGLVGQMVVVGERAVGAGFRHSHSGDMPLGGCGLFGLEGAVEGLTRVVAMAMVAGSVGLLAAVLWPGTRWYMRQLGRVLNWMFPYAVRVVRWML</sequence>
<feature type="transmembrane region" description="Helical" evidence="1">
    <location>
        <begin position="6"/>
        <end position="26"/>
    </location>
</feature>